<sequence>MDEGDRHVLHRRRVPHHHHHVHGGVHRPGRQQPGEGHADSAPRQGVQDLHRLRRSVPLRRLHVGADVPRDPHVALRGGRFPAIAAHQAGDRAVDALRLDCGHDGDVLRHRDDRHGPPAVVRGSDCDDGQRSGDAVYVPAVSFAGSDFQGD</sequence>
<keyword evidence="3" id="KW-1185">Reference proteome</keyword>
<comment type="caution">
    <text evidence="2">The sequence shown here is derived from an EMBL/GenBank/DDBJ whole genome shotgun (WGS) entry which is preliminary data.</text>
</comment>
<accession>A0AAV0RZS1</accession>
<dbReference type="AlphaFoldDB" id="A0AAV0RZS1"/>
<reference evidence="2" key="1">
    <citation type="submission" date="2022-08" db="EMBL/GenBank/DDBJ databases">
        <authorList>
            <person name="Gutierrez-Valencia J."/>
        </authorList>
    </citation>
    <scope>NUCLEOTIDE SEQUENCE</scope>
</reference>
<name>A0AAV0RZS1_9ROSI</name>
<dbReference type="EMBL" id="CAMGYJ010000011">
    <property type="protein sequence ID" value="CAI0626399.1"/>
    <property type="molecule type" value="Genomic_DNA"/>
</dbReference>
<feature type="compositionally biased region" description="Basic residues" evidence="1">
    <location>
        <begin position="8"/>
        <end position="29"/>
    </location>
</feature>
<evidence type="ECO:0000313" key="3">
    <source>
        <dbReference type="Proteomes" id="UP001154282"/>
    </source>
</evidence>
<gene>
    <name evidence="2" type="ORF">LITE_LOCUS50837</name>
</gene>
<organism evidence="2 3">
    <name type="scientific">Linum tenue</name>
    <dbReference type="NCBI Taxonomy" id="586396"/>
    <lineage>
        <taxon>Eukaryota</taxon>
        <taxon>Viridiplantae</taxon>
        <taxon>Streptophyta</taxon>
        <taxon>Embryophyta</taxon>
        <taxon>Tracheophyta</taxon>
        <taxon>Spermatophyta</taxon>
        <taxon>Magnoliopsida</taxon>
        <taxon>eudicotyledons</taxon>
        <taxon>Gunneridae</taxon>
        <taxon>Pentapetalae</taxon>
        <taxon>rosids</taxon>
        <taxon>fabids</taxon>
        <taxon>Malpighiales</taxon>
        <taxon>Linaceae</taxon>
        <taxon>Linum</taxon>
    </lineage>
</organism>
<feature type="region of interest" description="Disordered" evidence="1">
    <location>
        <begin position="108"/>
        <end position="130"/>
    </location>
</feature>
<dbReference type="Proteomes" id="UP001154282">
    <property type="component" value="Unassembled WGS sequence"/>
</dbReference>
<evidence type="ECO:0000256" key="1">
    <source>
        <dbReference type="SAM" id="MobiDB-lite"/>
    </source>
</evidence>
<protein>
    <submittedName>
        <fullName evidence="2">Uncharacterized protein</fullName>
    </submittedName>
</protein>
<proteinExistence type="predicted"/>
<evidence type="ECO:0000313" key="2">
    <source>
        <dbReference type="EMBL" id="CAI0626399.1"/>
    </source>
</evidence>
<feature type="region of interest" description="Disordered" evidence="1">
    <location>
        <begin position="1"/>
        <end position="49"/>
    </location>
</feature>